<feature type="transmembrane region" description="Helical" evidence="1">
    <location>
        <begin position="105"/>
        <end position="122"/>
    </location>
</feature>
<feature type="transmembrane region" description="Helical" evidence="1">
    <location>
        <begin position="6"/>
        <end position="24"/>
    </location>
</feature>
<dbReference type="Proteomes" id="UP000567922">
    <property type="component" value="Unassembled WGS sequence"/>
</dbReference>
<proteinExistence type="predicted"/>
<gene>
    <name evidence="2" type="ORF">FHU29_002625</name>
</gene>
<sequence length="123" mass="12944">MKPVADVVIAVVVVLFLVALLAKTWTAGGLAARDRFALVSAVVDAVVLLAVARAIVMPQGLASWLWVAGCGLIGVGIAGAVLRWPQTPWDASQRPGRDARPRRRIMQSAFYLLGGAAIVALVM</sequence>
<accession>A0A839RQ54</accession>
<organism evidence="2 3">
    <name type="scientific">Hoyosella altamirensis</name>
    <dbReference type="NCBI Taxonomy" id="616997"/>
    <lineage>
        <taxon>Bacteria</taxon>
        <taxon>Bacillati</taxon>
        <taxon>Actinomycetota</taxon>
        <taxon>Actinomycetes</taxon>
        <taxon>Mycobacteriales</taxon>
        <taxon>Hoyosellaceae</taxon>
        <taxon>Hoyosella</taxon>
    </lineage>
</organism>
<keyword evidence="1" id="KW-1133">Transmembrane helix</keyword>
<evidence type="ECO:0000313" key="3">
    <source>
        <dbReference type="Proteomes" id="UP000567922"/>
    </source>
</evidence>
<comment type="caution">
    <text evidence="2">The sequence shown here is derived from an EMBL/GenBank/DDBJ whole genome shotgun (WGS) entry which is preliminary data.</text>
</comment>
<evidence type="ECO:0000313" key="2">
    <source>
        <dbReference type="EMBL" id="MBB3038176.1"/>
    </source>
</evidence>
<protein>
    <submittedName>
        <fullName evidence="2">Uncharacterized protein</fullName>
    </submittedName>
</protein>
<keyword evidence="1" id="KW-0472">Membrane</keyword>
<keyword evidence="3" id="KW-1185">Reference proteome</keyword>
<dbReference type="AlphaFoldDB" id="A0A839RQ54"/>
<dbReference type="RefSeq" id="WP_064440027.1">
    <property type="nucleotide sequence ID" value="NZ_BDDI01000006.1"/>
</dbReference>
<reference evidence="2 3" key="1">
    <citation type="submission" date="2020-08" db="EMBL/GenBank/DDBJ databases">
        <title>Sequencing the genomes of 1000 actinobacteria strains.</title>
        <authorList>
            <person name="Klenk H.-P."/>
        </authorList>
    </citation>
    <scope>NUCLEOTIDE SEQUENCE [LARGE SCALE GENOMIC DNA]</scope>
    <source>
        <strain evidence="2 3">DSM 45258</strain>
    </source>
</reference>
<dbReference type="EMBL" id="JACHWS010000002">
    <property type="protein sequence ID" value="MBB3038176.1"/>
    <property type="molecule type" value="Genomic_DNA"/>
</dbReference>
<evidence type="ECO:0000256" key="1">
    <source>
        <dbReference type="SAM" id="Phobius"/>
    </source>
</evidence>
<feature type="transmembrane region" description="Helical" evidence="1">
    <location>
        <begin position="36"/>
        <end position="56"/>
    </location>
</feature>
<keyword evidence="1" id="KW-0812">Transmembrane</keyword>
<name>A0A839RQ54_9ACTN</name>
<feature type="transmembrane region" description="Helical" evidence="1">
    <location>
        <begin position="62"/>
        <end position="84"/>
    </location>
</feature>